<feature type="compositionally biased region" description="Polar residues" evidence="1">
    <location>
        <begin position="12"/>
        <end position="23"/>
    </location>
</feature>
<gene>
    <name evidence="2" type="ORF">ABG768_010229</name>
</gene>
<dbReference type="Proteomes" id="UP001479290">
    <property type="component" value="Unassembled WGS sequence"/>
</dbReference>
<reference evidence="2 3" key="1">
    <citation type="submission" date="2024-05" db="EMBL/GenBank/DDBJ databases">
        <title>A high-quality chromosomal-level genome assembly of Topmouth culter (Culter alburnus).</title>
        <authorList>
            <person name="Zhao H."/>
        </authorList>
    </citation>
    <scope>NUCLEOTIDE SEQUENCE [LARGE SCALE GENOMIC DNA]</scope>
    <source>
        <strain evidence="2">CATC2023</strain>
        <tissue evidence="2">Muscle</tissue>
    </source>
</reference>
<protein>
    <submittedName>
        <fullName evidence="2">Uncharacterized protein</fullName>
    </submittedName>
</protein>
<evidence type="ECO:0000313" key="2">
    <source>
        <dbReference type="EMBL" id="KAK9960154.1"/>
    </source>
</evidence>
<accession>A0AAW1ZIG5</accession>
<feature type="region of interest" description="Disordered" evidence="1">
    <location>
        <begin position="9"/>
        <end position="53"/>
    </location>
</feature>
<dbReference type="AlphaFoldDB" id="A0AAW1ZIG5"/>
<comment type="caution">
    <text evidence="2">The sequence shown here is derived from an EMBL/GenBank/DDBJ whole genome shotgun (WGS) entry which is preliminary data.</text>
</comment>
<organism evidence="2 3">
    <name type="scientific">Culter alburnus</name>
    <name type="common">Topmouth culter</name>
    <dbReference type="NCBI Taxonomy" id="194366"/>
    <lineage>
        <taxon>Eukaryota</taxon>
        <taxon>Metazoa</taxon>
        <taxon>Chordata</taxon>
        <taxon>Craniata</taxon>
        <taxon>Vertebrata</taxon>
        <taxon>Euteleostomi</taxon>
        <taxon>Actinopterygii</taxon>
        <taxon>Neopterygii</taxon>
        <taxon>Teleostei</taxon>
        <taxon>Ostariophysi</taxon>
        <taxon>Cypriniformes</taxon>
        <taxon>Xenocyprididae</taxon>
        <taxon>Xenocypridinae</taxon>
        <taxon>Culter</taxon>
    </lineage>
</organism>
<feature type="non-terminal residue" evidence="2">
    <location>
        <position position="1"/>
    </location>
</feature>
<evidence type="ECO:0000313" key="3">
    <source>
        <dbReference type="Proteomes" id="UP001479290"/>
    </source>
</evidence>
<proteinExistence type="predicted"/>
<name>A0AAW1ZIG5_CULAL</name>
<keyword evidence="3" id="KW-1185">Reference proteome</keyword>
<sequence>ATLLEEIFKDAQGSSRSSITGQRGVQRRGPEDQPAHSSKAANSDTEHKHPWGGDQAVACYENRAVEGIKVCFVPCVFQAIIYSAWAGEISASLAAGSPSPLRN</sequence>
<evidence type="ECO:0000256" key="1">
    <source>
        <dbReference type="SAM" id="MobiDB-lite"/>
    </source>
</evidence>
<dbReference type="EMBL" id="JAWDJR010000017">
    <property type="protein sequence ID" value="KAK9960154.1"/>
    <property type="molecule type" value="Genomic_DNA"/>
</dbReference>